<dbReference type="PANTHER" id="PTHR43877">
    <property type="entry name" value="AMINOALKYLPHOSPHONATE N-ACETYLTRANSFERASE-RELATED-RELATED"/>
    <property type="match status" value="1"/>
</dbReference>
<dbReference type="InterPro" id="IPR000182">
    <property type="entry name" value="GNAT_dom"/>
</dbReference>
<proteinExistence type="predicted"/>
<dbReference type="RefSeq" id="WP_219499665.1">
    <property type="nucleotide sequence ID" value="NZ_JAHXDN010000001.1"/>
</dbReference>
<dbReference type="Pfam" id="PF00583">
    <property type="entry name" value="Acetyltransf_1"/>
    <property type="match status" value="1"/>
</dbReference>
<sequence length="141" mass="15191">MATLADAGPLAACIDQAYAHYEETIPDLPDVSAGIEEDISRNSVWVATKSGLVVGGAIVIVQNPDAVLTNIAVAPVARGTGLGRALMARVEDDCRRLGVHRLTLSTHVLMPRNIALYQHLGWQESGRDGNKVRMEKRLVSH</sequence>
<dbReference type="EMBL" id="JAHXDN010000001">
    <property type="protein sequence ID" value="MBW4707172.1"/>
    <property type="molecule type" value="Genomic_DNA"/>
</dbReference>
<comment type="caution">
    <text evidence="4">The sequence shown here is derived from an EMBL/GenBank/DDBJ whole genome shotgun (WGS) entry which is preliminary data.</text>
</comment>
<dbReference type="GO" id="GO:0016747">
    <property type="term" value="F:acyltransferase activity, transferring groups other than amino-acyl groups"/>
    <property type="evidence" value="ECO:0007669"/>
    <property type="project" value="InterPro"/>
</dbReference>
<evidence type="ECO:0000256" key="2">
    <source>
        <dbReference type="ARBA" id="ARBA00023315"/>
    </source>
</evidence>
<dbReference type="AlphaFoldDB" id="A0A9X1K251"/>
<evidence type="ECO:0000256" key="1">
    <source>
        <dbReference type="ARBA" id="ARBA00022679"/>
    </source>
</evidence>
<keyword evidence="2" id="KW-0012">Acyltransferase</keyword>
<dbReference type="InterPro" id="IPR050832">
    <property type="entry name" value="Bact_Acetyltransf"/>
</dbReference>
<evidence type="ECO:0000259" key="3">
    <source>
        <dbReference type="PROSITE" id="PS51186"/>
    </source>
</evidence>
<dbReference type="Proteomes" id="UP001138661">
    <property type="component" value="Unassembled WGS sequence"/>
</dbReference>
<reference evidence="4" key="1">
    <citation type="submission" date="2021-07" db="EMBL/GenBank/DDBJ databases">
        <title>Roseobacter insulae sp. nov., isolated from a tidal flat.</title>
        <authorList>
            <person name="Park S."/>
            <person name="Yoon J.-H."/>
        </authorList>
    </citation>
    <scope>NUCLEOTIDE SEQUENCE</scope>
    <source>
        <strain evidence="4">YSTF-M11</strain>
    </source>
</reference>
<dbReference type="CDD" id="cd04301">
    <property type="entry name" value="NAT_SF"/>
    <property type="match status" value="1"/>
</dbReference>
<dbReference type="PROSITE" id="PS51186">
    <property type="entry name" value="GNAT"/>
    <property type="match status" value="1"/>
</dbReference>
<organism evidence="4 5">
    <name type="scientific">Roseobacter insulae</name>
    <dbReference type="NCBI Taxonomy" id="2859783"/>
    <lineage>
        <taxon>Bacteria</taxon>
        <taxon>Pseudomonadati</taxon>
        <taxon>Pseudomonadota</taxon>
        <taxon>Alphaproteobacteria</taxon>
        <taxon>Rhodobacterales</taxon>
        <taxon>Roseobacteraceae</taxon>
        <taxon>Roseobacter</taxon>
    </lineage>
</organism>
<evidence type="ECO:0000313" key="5">
    <source>
        <dbReference type="Proteomes" id="UP001138661"/>
    </source>
</evidence>
<protein>
    <submittedName>
        <fullName evidence="4">GNAT family N-acetyltransferase</fullName>
    </submittedName>
</protein>
<evidence type="ECO:0000313" key="4">
    <source>
        <dbReference type="EMBL" id="MBW4707172.1"/>
    </source>
</evidence>
<name>A0A9X1K251_9RHOB</name>
<feature type="domain" description="N-acetyltransferase" evidence="3">
    <location>
        <begin position="2"/>
        <end position="139"/>
    </location>
</feature>
<gene>
    <name evidence="4" type="ORF">KX928_05165</name>
</gene>
<keyword evidence="5" id="KW-1185">Reference proteome</keyword>
<accession>A0A9X1K251</accession>
<keyword evidence="1" id="KW-0808">Transferase</keyword>
<dbReference type="PANTHER" id="PTHR43877:SF2">
    <property type="entry name" value="AMINOALKYLPHOSPHONATE N-ACETYLTRANSFERASE-RELATED"/>
    <property type="match status" value="1"/>
</dbReference>